<evidence type="ECO:0008006" key="4">
    <source>
        <dbReference type="Google" id="ProtNLM"/>
    </source>
</evidence>
<proteinExistence type="predicted"/>
<evidence type="ECO:0000256" key="1">
    <source>
        <dbReference type="SAM" id="Phobius"/>
    </source>
</evidence>
<keyword evidence="1" id="KW-0472">Membrane</keyword>
<accession>A0A7S0Q6W4</accession>
<reference evidence="3" key="1">
    <citation type="submission" date="2021-01" db="EMBL/GenBank/DDBJ databases">
        <authorList>
            <person name="Corre E."/>
            <person name="Pelletier E."/>
            <person name="Niang G."/>
            <person name="Scheremetjew M."/>
            <person name="Finn R."/>
            <person name="Kale V."/>
            <person name="Holt S."/>
            <person name="Cochrane G."/>
            <person name="Meng A."/>
            <person name="Brown T."/>
            <person name="Cohen L."/>
        </authorList>
    </citation>
    <scope>NUCLEOTIDE SEQUENCE</scope>
    <source>
        <strain evidence="3">PLY182g</strain>
    </source>
</reference>
<name>A0A7S0Q6W4_9EUKA</name>
<dbReference type="PANTHER" id="PTHR32251">
    <property type="entry name" value="3-OXO-5-ALPHA-STEROID 4-DEHYDROGENASE"/>
    <property type="match status" value="1"/>
</dbReference>
<protein>
    <recommendedName>
        <fullName evidence="4">Steroid 5-alpha reductase C-terminal domain-containing protein</fullName>
    </recommendedName>
</protein>
<feature type="transmembrane region" description="Helical" evidence="1">
    <location>
        <begin position="228"/>
        <end position="249"/>
    </location>
</feature>
<keyword evidence="2" id="KW-0732">Signal</keyword>
<evidence type="ECO:0000313" key="3">
    <source>
        <dbReference type="EMBL" id="CAD8620354.1"/>
    </source>
</evidence>
<feature type="transmembrane region" description="Helical" evidence="1">
    <location>
        <begin position="70"/>
        <end position="88"/>
    </location>
</feature>
<evidence type="ECO:0000256" key="2">
    <source>
        <dbReference type="SAM" id="SignalP"/>
    </source>
</evidence>
<dbReference type="Gene3D" id="1.20.120.1630">
    <property type="match status" value="1"/>
</dbReference>
<feature type="transmembrane region" description="Helical" evidence="1">
    <location>
        <begin position="94"/>
        <end position="115"/>
    </location>
</feature>
<keyword evidence="1" id="KW-1133">Transmembrane helix</keyword>
<feature type="transmembrane region" description="Helical" evidence="1">
    <location>
        <begin position="255"/>
        <end position="277"/>
    </location>
</feature>
<dbReference type="AlphaFoldDB" id="A0A7S0Q6W4"/>
<feature type="signal peptide" evidence="2">
    <location>
        <begin position="1"/>
        <end position="17"/>
    </location>
</feature>
<dbReference type="Pfam" id="PF06966">
    <property type="entry name" value="DUF1295"/>
    <property type="match status" value="1"/>
</dbReference>
<sequence>MLSLLASTSALCPPAAATLYHSIPSTCVATPARLRVSHAPVASLPTISVLAGVCTAPTLLGYWKTEYGVSYAYGAAMAACGGLVWPAAVKCGPLAAAHALVLVLYGVRLNAFLLYRELTVPRFRSFREKIEARSKQQGGRLKRTPFVLGCSFLYFCMGAPLRLTAVTPASGVAKVALFLEVLLMYVGFLVAAVGDSHKSYAKAQRGDDALVVTGIFRYLRHPNYTGELLLWGASVAAALTVAPAALAAGAPLLTITWSLAAAGVGYAGIGFVLVNAASSLEKKQREKYGQELPAGLYERWVASSWSGPTRA</sequence>
<gene>
    <name evidence="3" type="ORF">CPEL01642_LOCUS23737</name>
</gene>
<dbReference type="InterPro" id="IPR010721">
    <property type="entry name" value="UstE-like"/>
</dbReference>
<feature type="transmembrane region" description="Helical" evidence="1">
    <location>
        <begin position="41"/>
        <end position="63"/>
    </location>
</feature>
<dbReference type="PANTHER" id="PTHR32251:SF15">
    <property type="entry name" value="3-OXO-5-ALPHA-STEROID 4-DEHYDROGENASE (DUF1295)"/>
    <property type="match status" value="1"/>
</dbReference>
<feature type="transmembrane region" description="Helical" evidence="1">
    <location>
        <begin position="175"/>
        <end position="194"/>
    </location>
</feature>
<feature type="transmembrane region" description="Helical" evidence="1">
    <location>
        <begin position="145"/>
        <end position="163"/>
    </location>
</feature>
<organism evidence="3">
    <name type="scientific">Coccolithus braarudii</name>
    <dbReference type="NCBI Taxonomy" id="221442"/>
    <lineage>
        <taxon>Eukaryota</taxon>
        <taxon>Haptista</taxon>
        <taxon>Haptophyta</taxon>
        <taxon>Prymnesiophyceae</taxon>
        <taxon>Coccolithales</taxon>
        <taxon>Coccolithaceae</taxon>
        <taxon>Coccolithus</taxon>
    </lineage>
</organism>
<dbReference type="PROSITE" id="PS50244">
    <property type="entry name" value="S5A_REDUCTASE"/>
    <property type="match status" value="1"/>
</dbReference>
<dbReference type="GO" id="GO:0016020">
    <property type="term" value="C:membrane"/>
    <property type="evidence" value="ECO:0007669"/>
    <property type="project" value="TreeGrafter"/>
</dbReference>
<feature type="chain" id="PRO_5031177729" description="Steroid 5-alpha reductase C-terminal domain-containing protein" evidence="2">
    <location>
        <begin position="18"/>
        <end position="311"/>
    </location>
</feature>
<keyword evidence="1" id="KW-0812">Transmembrane</keyword>
<dbReference type="EMBL" id="HBEY01049426">
    <property type="protein sequence ID" value="CAD8620354.1"/>
    <property type="molecule type" value="Transcribed_RNA"/>
</dbReference>